<gene>
    <name evidence="5" type="ORF">LVIROSA_LOCUS29167</name>
</gene>
<dbReference type="SUPFAM" id="SSF54928">
    <property type="entry name" value="RNA-binding domain, RBD"/>
    <property type="match status" value="1"/>
</dbReference>
<evidence type="ECO:0000313" key="5">
    <source>
        <dbReference type="EMBL" id="CAH1443236.1"/>
    </source>
</evidence>
<comment type="caution">
    <text evidence="5">The sequence shown here is derived from an EMBL/GenBank/DDBJ whole genome shotgun (WGS) entry which is preliminary data.</text>
</comment>
<keyword evidence="1" id="KW-0677">Repeat</keyword>
<reference evidence="5 6" key="1">
    <citation type="submission" date="2022-01" db="EMBL/GenBank/DDBJ databases">
        <authorList>
            <person name="Xiong W."/>
            <person name="Schranz E."/>
        </authorList>
    </citation>
    <scope>NUCLEOTIDE SEQUENCE [LARGE SCALE GENOMIC DNA]</scope>
</reference>
<feature type="domain" description="RRM" evidence="4">
    <location>
        <begin position="111"/>
        <end position="183"/>
    </location>
</feature>
<dbReference type="InterPro" id="IPR035979">
    <property type="entry name" value="RBD_domain_sf"/>
</dbReference>
<evidence type="ECO:0000256" key="3">
    <source>
        <dbReference type="PROSITE-ProRule" id="PRU00176"/>
    </source>
</evidence>
<dbReference type="InterPro" id="IPR012677">
    <property type="entry name" value="Nucleotide-bd_a/b_plait_sf"/>
</dbReference>
<dbReference type="SMART" id="SM00361">
    <property type="entry name" value="RRM_1"/>
    <property type="match status" value="1"/>
</dbReference>
<sequence length="191" mass="21293">MAESTKSELVLQHSIVNAGSPTSPSTPNCISSLYVGDLEENVDEGQLFDLFNEVTRVHSVRICRNEENGVSFGYGYVNFTSSEDDSKRLNGKQIRIMFSDPDPTMRRSGIGNVYIKNLDSSIDNKELYEVFCVCGDVSTCKVVVDSHGRSKGFGYVQFQKEEDAKAAIRKLNGMSIKGKQVYVAKFIHQEK</sequence>
<dbReference type="InterPro" id="IPR000504">
    <property type="entry name" value="RRM_dom"/>
</dbReference>
<accession>A0AAU9NZJ6</accession>
<dbReference type="Pfam" id="PF00076">
    <property type="entry name" value="RRM_1"/>
    <property type="match status" value="2"/>
</dbReference>
<feature type="domain" description="RRM" evidence="4">
    <location>
        <begin position="31"/>
        <end position="101"/>
    </location>
</feature>
<dbReference type="FunFam" id="3.30.70.330:FF:000003">
    <property type="entry name" value="Polyadenylate-binding protein"/>
    <property type="match status" value="1"/>
</dbReference>
<name>A0AAU9NZJ6_9ASTR</name>
<dbReference type="Proteomes" id="UP001157418">
    <property type="component" value="Unassembled WGS sequence"/>
</dbReference>
<dbReference type="EMBL" id="CAKMRJ010005412">
    <property type="protein sequence ID" value="CAH1443236.1"/>
    <property type="molecule type" value="Genomic_DNA"/>
</dbReference>
<dbReference type="Gene3D" id="3.30.70.330">
    <property type="match status" value="2"/>
</dbReference>
<proteinExistence type="predicted"/>
<evidence type="ECO:0000259" key="4">
    <source>
        <dbReference type="PROSITE" id="PS50102"/>
    </source>
</evidence>
<organism evidence="5 6">
    <name type="scientific">Lactuca virosa</name>
    <dbReference type="NCBI Taxonomy" id="75947"/>
    <lineage>
        <taxon>Eukaryota</taxon>
        <taxon>Viridiplantae</taxon>
        <taxon>Streptophyta</taxon>
        <taxon>Embryophyta</taxon>
        <taxon>Tracheophyta</taxon>
        <taxon>Spermatophyta</taxon>
        <taxon>Magnoliopsida</taxon>
        <taxon>eudicotyledons</taxon>
        <taxon>Gunneridae</taxon>
        <taxon>Pentapetalae</taxon>
        <taxon>asterids</taxon>
        <taxon>campanulids</taxon>
        <taxon>Asterales</taxon>
        <taxon>Asteraceae</taxon>
        <taxon>Cichorioideae</taxon>
        <taxon>Cichorieae</taxon>
        <taxon>Lactucinae</taxon>
        <taxon>Lactuca</taxon>
    </lineage>
</organism>
<keyword evidence="2 3" id="KW-0694">RNA-binding</keyword>
<dbReference type="PANTHER" id="PTHR24012">
    <property type="entry name" value="RNA BINDING PROTEIN"/>
    <property type="match status" value="1"/>
</dbReference>
<dbReference type="AlphaFoldDB" id="A0AAU9NZJ6"/>
<dbReference type="SMART" id="SM00360">
    <property type="entry name" value="RRM"/>
    <property type="match status" value="2"/>
</dbReference>
<dbReference type="PROSITE" id="PS50102">
    <property type="entry name" value="RRM"/>
    <property type="match status" value="2"/>
</dbReference>
<dbReference type="InterPro" id="IPR003954">
    <property type="entry name" value="RRM_euk-type"/>
</dbReference>
<evidence type="ECO:0000313" key="6">
    <source>
        <dbReference type="Proteomes" id="UP001157418"/>
    </source>
</evidence>
<dbReference type="GO" id="GO:0003723">
    <property type="term" value="F:RNA binding"/>
    <property type="evidence" value="ECO:0007669"/>
    <property type="project" value="UniProtKB-UniRule"/>
</dbReference>
<evidence type="ECO:0000256" key="1">
    <source>
        <dbReference type="ARBA" id="ARBA00022737"/>
    </source>
</evidence>
<evidence type="ECO:0000256" key="2">
    <source>
        <dbReference type="ARBA" id="ARBA00022884"/>
    </source>
</evidence>
<keyword evidence="6" id="KW-1185">Reference proteome</keyword>
<protein>
    <recommendedName>
        <fullName evidence="4">RRM domain-containing protein</fullName>
    </recommendedName>
</protein>